<dbReference type="InterPro" id="IPR005512">
    <property type="entry name" value="PRONE_dom"/>
</dbReference>
<evidence type="ECO:0000256" key="2">
    <source>
        <dbReference type="PROSITE-ProRule" id="PRU00663"/>
    </source>
</evidence>
<dbReference type="EMBL" id="AMZH03003408">
    <property type="protein sequence ID" value="RRT72415.1"/>
    <property type="molecule type" value="Genomic_DNA"/>
</dbReference>
<dbReference type="PANTHER" id="PTHR33101:SF10">
    <property type="entry name" value="ROP GUANINE NUCLEOTIDE EXCHANGE FACTOR 12"/>
    <property type="match status" value="1"/>
</dbReference>
<feature type="domain" description="PRONE" evidence="4">
    <location>
        <begin position="82"/>
        <end position="138"/>
    </location>
</feature>
<feature type="region of interest" description="Disordered" evidence="3">
    <location>
        <begin position="15"/>
        <end position="77"/>
    </location>
</feature>
<sequence>MVRFLKRGYSLDRLVRGKGMSESSGSGSKEENQTFESGSLVDDKMLFRSQGSSAPGQPPEQPPKSRFSKDAGVKEQPSGTTITIFVVPLSDMELMKERFAKLLLGEDMSGGGIGVSSALALSNAITNLAGFFLATPHR</sequence>
<dbReference type="PROSITE" id="PS51334">
    <property type="entry name" value="PRONE"/>
    <property type="match status" value="1"/>
</dbReference>
<feature type="compositionally biased region" description="Low complexity" evidence="3">
    <location>
        <begin position="17"/>
        <end position="27"/>
    </location>
</feature>
<comment type="caution">
    <text evidence="5">The sequence shown here is derived from an EMBL/GenBank/DDBJ whole genome shotgun (WGS) entry which is preliminary data.</text>
</comment>
<dbReference type="PANTHER" id="PTHR33101">
    <property type="entry name" value="ROP GUANINE NUCLEOTIDE EXCHANGE FACTOR 1"/>
    <property type="match status" value="1"/>
</dbReference>
<protein>
    <recommendedName>
        <fullName evidence="4">PRONE domain-containing protein</fullName>
    </recommendedName>
</protein>
<reference evidence="5 6" key="1">
    <citation type="journal article" date="2014" name="Agronomy (Basel)">
        <title>A Draft Genome Sequence for Ensete ventricosum, the Drought-Tolerant Tree Against Hunger.</title>
        <authorList>
            <person name="Harrison J."/>
            <person name="Moore K.A."/>
            <person name="Paszkiewicz K."/>
            <person name="Jones T."/>
            <person name="Grant M."/>
            <person name="Ambacheew D."/>
            <person name="Muzemil S."/>
            <person name="Studholme D.J."/>
        </authorList>
    </citation>
    <scope>NUCLEOTIDE SEQUENCE [LARGE SCALE GENOMIC DNA]</scope>
</reference>
<evidence type="ECO:0000256" key="1">
    <source>
        <dbReference type="ARBA" id="ARBA00022658"/>
    </source>
</evidence>
<proteinExistence type="predicted"/>
<keyword evidence="1 2" id="KW-0344">Guanine-nucleotide releasing factor</keyword>
<evidence type="ECO:0000313" key="5">
    <source>
        <dbReference type="EMBL" id="RRT72415.1"/>
    </source>
</evidence>
<dbReference type="GO" id="GO:0005085">
    <property type="term" value="F:guanyl-nucleotide exchange factor activity"/>
    <property type="evidence" value="ECO:0007669"/>
    <property type="project" value="UniProtKB-UniRule"/>
</dbReference>
<organism evidence="5 6">
    <name type="scientific">Ensete ventricosum</name>
    <name type="common">Abyssinian banana</name>
    <name type="synonym">Musa ensete</name>
    <dbReference type="NCBI Taxonomy" id="4639"/>
    <lineage>
        <taxon>Eukaryota</taxon>
        <taxon>Viridiplantae</taxon>
        <taxon>Streptophyta</taxon>
        <taxon>Embryophyta</taxon>
        <taxon>Tracheophyta</taxon>
        <taxon>Spermatophyta</taxon>
        <taxon>Magnoliopsida</taxon>
        <taxon>Liliopsida</taxon>
        <taxon>Zingiberales</taxon>
        <taxon>Musaceae</taxon>
        <taxon>Ensete</taxon>
    </lineage>
</organism>
<accession>A0A427A843</accession>
<evidence type="ECO:0000259" key="4">
    <source>
        <dbReference type="PROSITE" id="PS51334"/>
    </source>
</evidence>
<dbReference type="InterPro" id="IPR038937">
    <property type="entry name" value="RopGEF"/>
</dbReference>
<dbReference type="Pfam" id="PF03759">
    <property type="entry name" value="PRONE"/>
    <property type="match status" value="1"/>
</dbReference>
<dbReference type="Proteomes" id="UP000287651">
    <property type="component" value="Unassembled WGS sequence"/>
</dbReference>
<name>A0A427A843_ENSVE</name>
<evidence type="ECO:0000256" key="3">
    <source>
        <dbReference type="SAM" id="MobiDB-lite"/>
    </source>
</evidence>
<dbReference type="AlphaFoldDB" id="A0A427A843"/>
<dbReference type="Gene3D" id="1.20.58.2010">
    <property type="entry name" value="PRONE domain, subdomain 1"/>
    <property type="match status" value="1"/>
</dbReference>
<evidence type="ECO:0000313" key="6">
    <source>
        <dbReference type="Proteomes" id="UP000287651"/>
    </source>
</evidence>
<gene>
    <name evidence="5" type="ORF">B296_00028344</name>
</gene>